<protein>
    <submittedName>
        <fullName evidence="2">Uncharacterized protein</fullName>
    </submittedName>
</protein>
<feature type="transmembrane region" description="Helical" evidence="1">
    <location>
        <begin position="70"/>
        <end position="90"/>
    </location>
</feature>
<name>A0ABS5EWR8_9PROT</name>
<accession>A0ABS5EWR8</accession>
<dbReference type="EMBL" id="JAAGBB010000010">
    <property type="protein sequence ID" value="MBR0664747.1"/>
    <property type="molecule type" value="Genomic_DNA"/>
</dbReference>
<comment type="caution">
    <text evidence="2">The sequence shown here is derived from an EMBL/GenBank/DDBJ whole genome shotgun (WGS) entry which is preliminary data.</text>
</comment>
<evidence type="ECO:0000256" key="1">
    <source>
        <dbReference type="SAM" id="Phobius"/>
    </source>
</evidence>
<sequence>MREKVKAGLASSRFLVQLAASLHWVWAVPLRPFRRAGAWMVGSVFRWYRLLWVRCTHNEYGGFVYWRGGAMILATGVALYLIPVVLGFVAQTALYFTTRNYEEVYLIQSEEIYPDDNVWAVRGCDRLPCDRDSSIYFRISPTPFNHLWSVVNTGWLFVPDDVGSGVPTGLTRCWVRSYGIRIKTLMRRFEIYPDALDISCRNAVER</sequence>
<keyword evidence="1" id="KW-1133">Transmembrane helix</keyword>
<evidence type="ECO:0000313" key="3">
    <source>
        <dbReference type="Proteomes" id="UP001196870"/>
    </source>
</evidence>
<evidence type="ECO:0000313" key="2">
    <source>
        <dbReference type="EMBL" id="MBR0664747.1"/>
    </source>
</evidence>
<keyword evidence="3" id="KW-1185">Reference proteome</keyword>
<organism evidence="2 3">
    <name type="scientific">Plastoroseomonas hellenica</name>
    <dbReference type="NCBI Taxonomy" id="2687306"/>
    <lineage>
        <taxon>Bacteria</taxon>
        <taxon>Pseudomonadati</taxon>
        <taxon>Pseudomonadota</taxon>
        <taxon>Alphaproteobacteria</taxon>
        <taxon>Acetobacterales</taxon>
        <taxon>Acetobacteraceae</taxon>
        <taxon>Plastoroseomonas</taxon>
    </lineage>
</organism>
<keyword evidence="1" id="KW-0812">Transmembrane</keyword>
<dbReference type="RefSeq" id="WP_211852409.1">
    <property type="nucleotide sequence ID" value="NZ_JAAGBB010000010.1"/>
</dbReference>
<reference evidence="3" key="1">
    <citation type="journal article" date="2021" name="Syst. Appl. Microbiol.">
        <title>Roseomonas hellenica sp. nov., isolated from roots of wild-growing Alkanna tinctoria.</title>
        <authorList>
            <person name="Rat A."/>
            <person name="Naranjo H.D."/>
            <person name="Lebbe L."/>
            <person name="Cnockaert M."/>
            <person name="Krigas N."/>
            <person name="Grigoriadou K."/>
            <person name="Maloupa E."/>
            <person name="Willems A."/>
        </authorList>
    </citation>
    <scope>NUCLEOTIDE SEQUENCE [LARGE SCALE GENOMIC DNA]</scope>
    <source>
        <strain evidence="3">LMG 31523</strain>
    </source>
</reference>
<proteinExistence type="predicted"/>
<keyword evidence="1" id="KW-0472">Membrane</keyword>
<gene>
    <name evidence="2" type="ORF">GXW71_10330</name>
</gene>
<dbReference type="Proteomes" id="UP001196870">
    <property type="component" value="Unassembled WGS sequence"/>
</dbReference>